<dbReference type="InterPro" id="IPR045054">
    <property type="entry name" value="P4HA-like"/>
</dbReference>
<evidence type="ECO:0000256" key="9">
    <source>
        <dbReference type="ARBA" id="ARBA00022964"/>
    </source>
</evidence>
<keyword evidence="10" id="KW-0560">Oxidoreductase</keyword>
<dbReference type="KEGG" id="spu:100892518"/>
<evidence type="ECO:0000313" key="18">
    <source>
        <dbReference type="Proteomes" id="UP000007110"/>
    </source>
</evidence>
<dbReference type="PANTHER" id="PTHR10869">
    <property type="entry name" value="PROLYL 4-HYDROXYLASE ALPHA SUBUNIT"/>
    <property type="match status" value="1"/>
</dbReference>
<dbReference type="InterPro" id="IPR011990">
    <property type="entry name" value="TPR-like_helical_dom_sf"/>
</dbReference>
<dbReference type="FunFam" id="1.25.40.10:FF:000006">
    <property type="entry name" value="Prolyl 4-hydroxylase subunit alpha 2"/>
    <property type="match status" value="1"/>
</dbReference>
<reference evidence="17" key="2">
    <citation type="submission" date="2021-01" db="UniProtKB">
        <authorList>
            <consortium name="EnsemblMetazoa"/>
        </authorList>
    </citation>
    <scope>IDENTIFICATION</scope>
</reference>
<dbReference type="GO" id="GO:0005506">
    <property type="term" value="F:iron ion binding"/>
    <property type="evidence" value="ECO:0007669"/>
    <property type="project" value="InterPro"/>
</dbReference>
<evidence type="ECO:0000313" key="17">
    <source>
        <dbReference type="EnsemblMetazoa" id="XP_011660441"/>
    </source>
</evidence>
<dbReference type="Pfam" id="PF08336">
    <property type="entry name" value="P4Ha_N"/>
    <property type="match status" value="1"/>
</dbReference>
<evidence type="ECO:0000256" key="10">
    <source>
        <dbReference type="ARBA" id="ARBA00023002"/>
    </source>
</evidence>
<dbReference type="InterPro" id="IPR059068">
    <property type="entry name" value="TPR_P4H"/>
</dbReference>
<evidence type="ECO:0000256" key="7">
    <source>
        <dbReference type="ARBA" id="ARBA00022824"/>
    </source>
</evidence>
<dbReference type="OMA" id="YLPHFDF"/>
<evidence type="ECO:0000256" key="8">
    <source>
        <dbReference type="ARBA" id="ARBA00022896"/>
    </source>
</evidence>
<feature type="domain" description="Fe2OG dioxygenase" evidence="16">
    <location>
        <begin position="421"/>
        <end position="525"/>
    </location>
</feature>
<evidence type="ECO:0000256" key="11">
    <source>
        <dbReference type="ARBA" id="ARBA00023004"/>
    </source>
</evidence>
<evidence type="ECO:0000256" key="2">
    <source>
        <dbReference type="ARBA" id="ARBA00002035"/>
    </source>
</evidence>
<dbReference type="FunFam" id="2.60.120.620:FF:000011">
    <property type="entry name" value="Prolyl alpha subunit"/>
    <property type="match status" value="1"/>
</dbReference>
<dbReference type="InterPro" id="IPR013547">
    <property type="entry name" value="P4H_N"/>
</dbReference>
<keyword evidence="13" id="KW-0175">Coiled coil</keyword>
<dbReference type="GO" id="GO:0005788">
    <property type="term" value="C:endoplasmic reticulum lumen"/>
    <property type="evidence" value="ECO:0007669"/>
    <property type="project" value="UniProtKB-SubCell"/>
</dbReference>
<organism evidence="17 18">
    <name type="scientific">Strongylocentrotus purpuratus</name>
    <name type="common">Purple sea urchin</name>
    <dbReference type="NCBI Taxonomy" id="7668"/>
    <lineage>
        <taxon>Eukaryota</taxon>
        <taxon>Metazoa</taxon>
        <taxon>Echinodermata</taxon>
        <taxon>Eleutherozoa</taxon>
        <taxon>Echinozoa</taxon>
        <taxon>Echinoidea</taxon>
        <taxon>Euechinoidea</taxon>
        <taxon>Echinacea</taxon>
        <taxon>Camarodonta</taxon>
        <taxon>Echinidea</taxon>
        <taxon>Strongylocentrotidae</taxon>
        <taxon>Strongylocentrotus</taxon>
    </lineage>
</organism>
<dbReference type="Pfam" id="PF23558">
    <property type="entry name" value="TPR_P4H"/>
    <property type="match status" value="1"/>
</dbReference>
<dbReference type="GeneID" id="100892518"/>
<comment type="cofactor">
    <cofactor evidence="1">
        <name>L-ascorbate</name>
        <dbReference type="ChEBI" id="CHEBI:38290"/>
    </cofactor>
</comment>
<dbReference type="Proteomes" id="UP000007110">
    <property type="component" value="Unassembled WGS sequence"/>
</dbReference>
<dbReference type="SMART" id="SM00702">
    <property type="entry name" value="P4Hc"/>
    <property type="match status" value="1"/>
</dbReference>
<dbReference type="AlphaFoldDB" id="A0A7M7HBQ4"/>
<evidence type="ECO:0000259" key="16">
    <source>
        <dbReference type="PROSITE" id="PS51471"/>
    </source>
</evidence>
<dbReference type="InterPro" id="IPR044862">
    <property type="entry name" value="Pro_4_hyd_alph_FE2OG_OXY"/>
</dbReference>
<protein>
    <recommendedName>
        <fullName evidence="5">procollagen-proline 4-dioxygenase</fullName>
        <ecNumber evidence="5">1.14.11.2</ecNumber>
    </recommendedName>
</protein>
<evidence type="ECO:0000256" key="6">
    <source>
        <dbReference type="ARBA" id="ARBA00022723"/>
    </source>
</evidence>
<name>A0A7M7HBQ4_STRPU</name>
<dbReference type="Pfam" id="PF13640">
    <property type="entry name" value="2OG-FeII_Oxy_3"/>
    <property type="match status" value="1"/>
</dbReference>
<keyword evidence="11" id="KW-0408">Iron</keyword>
<evidence type="ECO:0000256" key="14">
    <source>
        <dbReference type="SAM" id="MobiDB-lite"/>
    </source>
</evidence>
<dbReference type="Gene3D" id="6.10.140.1460">
    <property type="match status" value="1"/>
</dbReference>
<feature type="coiled-coil region" evidence="13">
    <location>
        <begin position="42"/>
        <end position="76"/>
    </location>
</feature>
<keyword evidence="18" id="KW-1185">Reference proteome</keyword>
<evidence type="ECO:0000256" key="5">
    <source>
        <dbReference type="ARBA" id="ARBA00012269"/>
    </source>
</evidence>
<reference evidence="18" key="1">
    <citation type="submission" date="2015-02" db="EMBL/GenBank/DDBJ databases">
        <title>Genome sequencing for Strongylocentrotus purpuratus.</title>
        <authorList>
            <person name="Murali S."/>
            <person name="Liu Y."/>
            <person name="Vee V."/>
            <person name="English A."/>
            <person name="Wang M."/>
            <person name="Skinner E."/>
            <person name="Han Y."/>
            <person name="Muzny D.M."/>
            <person name="Worley K.C."/>
            <person name="Gibbs R.A."/>
        </authorList>
    </citation>
    <scope>NUCLEOTIDE SEQUENCE</scope>
</reference>
<dbReference type="PROSITE" id="PS51471">
    <property type="entry name" value="FE2OG_OXY"/>
    <property type="match status" value="1"/>
</dbReference>
<keyword evidence="15" id="KW-0732">Signal</keyword>
<evidence type="ECO:0000256" key="4">
    <source>
        <dbReference type="ARBA" id="ARBA00006511"/>
    </source>
</evidence>
<keyword evidence="9" id="KW-0223">Dioxygenase</keyword>
<evidence type="ECO:0000256" key="13">
    <source>
        <dbReference type="SAM" id="Coils"/>
    </source>
</evidence>
<dbReference type="EC" id="1.14.11.2" evidence="5"/>
<keyword evidence="12" id="KW-0325">Glycoprotein</keyword>
<evidence type="ECO:0000256" key="1">
    <source>
        <dbReference type="ARBA" id="ARBA00001961"/>
    </source>
</evidence>
<dbReference type="InterPro" id="IPR006620">
    <property type="entry name" value="Pro_4_hyd_alph"/>
</dbReference>
<comment type="subcellular location">
    <subcellularLocation>
        <location evidence="3">Endoplasmic reticulum lumen</location>
    </subcellularLocation>
</comment>
<keyword evidence="6" id="KW-0479">Metal-binding</keyword>
<dbReference type="OrthoDB" id="420380at2759"/>
<feature type="compositionally biased region" description="Acidic residues" evidence="14">
    <location>
        <begin position="276"/>
        <end position="295"/>
    </location>
</feature>
<feature type="chain" id="PRO_5029913489" description="procollagen-proline 4-dioxygenase" evidence="15">
    <location>
        <begin position="22"/>
        <end position="540"/>
    </location>
</feature>
<feature type="region of interest" description="Disordered" evidence="14">
    <location>
        <begin position="275"/>
        <end position="295"/>
    </location>
</feature>
<dbReference type="PANTHER" id="PTHR10869:SF234">
    <property type="entry name" value="PROCOLLAGEN-PROLINE 4-DIOXYGENASE"/>
    <property type="match status" value="1"/>
</dbReference>
<accession>A0A7M7HBQ4</accession>
<dbReference type="EnsemblMetazoa" id="XM_011662139">
    <property type="protein sequence ID" value="XP_011660441"/>
    <property type="gene ID" value="LOC100892518"/>
</dbReference>
<evidence type="ECO:0000256" key="15">
    <source>
        <dbReference type="SAM" id="SignalP"/>
    </source>
</evidence>
<comment type="function">
    <text evidence="2">Catalyzes the post-translational formation of 4-hydroxyproline in -Xaa-Pro-Gly- sequences in collagens and other proteins.</text>
</comment>
<dbReference type="GO" id="GO:0031418">
    <property type="term" value="F:L-ascorbic acid binding"/>
    <property type="evidence" value="ECO:0007669"/>
    <property type="project" value="UniProtKB-KW"/>
</dbReference>
<sequence length="540" mass="62184">MLKIVGSILLLSLVGLLTVRCSDLYTAMSDLEGIFKTEGRMIKAVEEYLRQERDRLEKIETKLANLRRLNQEGQEDVDAYLSHPFNAFLLTKRFLWEWVDLENWIKISMPSREYIFNTTGLRSKGPQQSDLDGAAEALWRLQDTYKFTPAELVEGAKTEDALKAHHCFEVGRLAYHVANDKYHAIPWMEEAHRLLNNETMEGDFFTMNETEILDHLAFASFSEERLDDAIAFTNKLIALVPDSIRYTDNKAYYQYLLDKKYRPRGETGDLKKLSLDDVEEEEEEEEIAEEDMDEDDLRKVHPDIRQYRALCRGDEGVVKSMPKPALRTCSYQHYDQPQLILQPAKEEIAFVKPRIVVYHDILSNEEIAALKDIAKPRNSTSGHLEQTKFRISKCGWVQHDEAEVIRRLYRRVGAYTGLSMNATEFLQIANYGLGGHYLPHFDFTRDVATHKNGNRIASMLFYLSDVAKGGDTVFIDAGAKIKPEKGSAIFWYNLFKNGKVDERTKHASCPVISGSKWVANMWMHEHGQEFRRPCSTGKSE</sequence>
<dbReference type="InterPro" id="IPR005123">
    <property type="entry name" value="Oxoglu/Fe-dep_dioxygenase_dom"/>
</dbReference>
<comment type="similarity">
    <text evidence="4">Belongs to the P4HA family.</text>
</comment>
<keyword evidence="8" id="KW-0847">Vitamin C</keyword>
<dbReference type="GO" id="GO:0004656">
    <property type="term" value="F:procollagen-proline 4-dioxygenase activity"/>
    <property type="evidence" value="ECO:0000318"/>
    <property type="project" value="GO_Central"/>
</dbReference>
<dbReference type="GO" id="GO:0005783">
    <property type="term" value="C:endoplasmic reticulum"/>
    <property type="evidence" value="ECO:0000318"/>
    <property type="project" value="GO_Central"/>
</dbReference>
<proteinExistence type="inferred from homology"/>
<evidence type="ECO:0000256" key="12">
    <source>
        <dbReference type="ARBA" id="ARBA00023180"/>
    </source>
</evidence>
<keyword evidence="7" id="KW-0256">Endoplasmic reticulum</keyword>
<dbReference type="Gene3D" id="2.60.120.620">
    <property type="entry name" value="q2cbj1_9rhob like domain"/>
    <property type="match status" value="1"/>
</dbReference>
<dbReference type="RefSeq" id="XP_011660441.2">
    <property type="nucleotide sequence ID" value="XM_011662139.2"/>
</dbReference>
<dbReference type="Gene3D" id="1.25.40.10">
    <property type="entry name" value="Tetratricopeptide repeat domain"/>
    <property type="match status" value="1"/>
</dbReference>
<dbReference type="InParanoid" id="A0A7M7HBQ4"/>
<evidence type="ECO:0000256" key="3">
    <source>
        <dbReference type="ARBA" id="ARBA00004319"/>
    </source>
</evidence>
<feature type="signal peptide" evidence="15">
    <location>
        <begin position="1"/>
        <end position="21"/>
    </location>
</feature>